<dbReference type="GO" id="GO:0032153">
    <property type="term" value="C:cell division site"/>
    <property type="evidence" value="ECO:0007669"/>
    <property type="project" value="TreeGrafter"/>
</dbReference>
<evidence type="ECO:0000313" key="3">
    <source>
        <dbReference type="Proteomes" id="UP000007148"/>
    </source>
</evidence>
<protein>
    <recommendedName>
        <fullName evidence="4">Pali-domain-containing protein</fullName>
    </recommendedName>
</protein>
<dbReference type="Gene3D" id="1.20.140.150">
    <property type="match status" value="1"/>
</dbReference>
<accession>G4TU35</accession>
<keyword evidence="1" id="KW-1133">Transmembrane helix</keyword>
<dbReference type="InterPro" id="IPR051380">
    <property type="entry name" value="pH-response_reg_palI/RIM9"/>
</dbReference>
<organism evidence="2 3">
    <name type="scientific">Serendipita indica (strain DSM 11827)</name>
    <name type="common">Root endophyte fungus</name>
    <name type="synonym">Piriformospora indica</name>
    <dbReference type="NCBI Taxonomy" id="1109443"/>
    <lineage>
        <taxon>Eukaryota</taxon>
        <taxon>Fungi</taxon>
        <taxon>Dikarya</taxon>
        <taxon>Basidiomycota</taxon>
        <taxon>Agaricomycotina</taxon>
        <taxon>Agaricomycetes</taxon>
        <taxon>Sebacinales</taxon>
        <taxon>Serendipitaceae</taxon>
        <taxon>Serendipita</taxon>
    </lineage>
</organism>
<comment type="caution">
    <text evidence="2">The sequence shown here is derived from an EMBL/GenBank/DDBJ whole genome shotgun (WGS) entry which is preliminary data.</text>
</comment>
<feature type="transmembrane region" description="Helical" evidence="1">
    <location>
        <begin position="97"/>
        <end position="115"/>
    </location>
</feature>
<dbReference type="STRING" id="1109443.G4TU35"/>
<feature type="transmembrane region" description="Helical" evidence="1">
    <location>
        <begin position="122"/>
        <end position="146"/>
    </location>
</feature>
<keyword evidence="1" id="KW-0472">Membrane</keyword>
<dbReference type="OMA" id="FAGCTVC"/>
<sequence length="215" mass="23292">MARHHLIPGAVILGIAFILSILVSISVPYVRAFDIVRSSYGSAVSAGNDPIVSARWGIWGYCLEGSGSGNWECTSTGYAYNSEIGGQVVGKSWTRGLVIHPIATAAILVAWLLSFSAHLTVALIASLVSFLGCVLTLIVFAIDIALFVNVKNKMDNIGGSTKPGPAFWMTLVVLVLTAVAGCVVCFGRRRHKSKDAAYTVETKKPWYHRFRRSRY</sequence>
<reference evidence="2 3" key="1">
    <citation type="journal article" date="2011" name="PLoS Pathog.">
        <title>Endophytic Life Strategies Decoded by Genome and Transcriptome Analyses of the Mutualistic Root Symbiont Piriformospora indica.</title>
        <authorList>
            <person name="Zuccaro A."/>
            <person name="Lahrmann U."/>
            <person name="Guldener U."/>
            <person name="Langen G."/>
            <person name="Pfiffi S."/>
            <person name="Biedenkopf D."/>
            <person name="Wong P."/>
            <person name="Samans B."/>
            <person name="Grimm C."/>
            <person name="Basiewicz M."/>
            <person name="Murat C."/>
            <person name="Martin F."/>
            <person name="Kogel K.H."/>
        </authorList>
    </citation>
    <scope>NUCLEOTIDE SEQUENCE [LARGE SCALE GENOMIC DNA]</scope>
    <source>
        <strain evidence="2 3">DSM 11827</strain>
    </source>
</reference>
<name>G4TU35_SERID</name>
<evidence type="ECO:0000256" key="1">
    <source>
        <dbReference type="SAM" id="Phobius"/>
    </source>
</evidence>
<dbReference type="InterPro" id="IPR009571">
    <property type="entry name" value="SUR7/Rim9-like_fungi"/>
</dbReference>
<dbReference type="GO" id="GO:0005886">
    <property type="term" value="C:plasma membrane"/>
    <property type="evidence" value="ECO:0007669"/>
    <property type="project" value="InterPro"/>
</dbReference>
<keyword evidence="1" id="KW-0812">Transmembrane</keyword>
<dbReference type="Pfam" id="PF06687">
    <property type="entry name" value="SUR7"/>
    <property type="match status" value="1"/>
</dbReference>
<dbReference type="EMBL" id="CAFZ01000360">
    <property type="protein sequence ID" value="CCA74828.1"/>
    <property type="molecule type" value="Genomic_DNA"/>
</dbReference>
<evidence type="ECO:0008006" key="4">
    <source>
        <dbReference type="Google" id="ProtNLM"/>
    </source>
</evidence>
<dbReference type="HOGENOM" id="CLU_088627_0_0_1"/>
<dbReference type="GO" id="GO:0035838">
    <property type="term" value="C:growing cell tip"/>
    <property type="evidence" value="ECO:0007669"/>
    <property type="project" value="TreeGrafter"/>
</dbReference>
<dbReference type="Proteomes" id="UP000007148">
    <property type="component" value="Unassembled WGS sequence"/>
</dbReference>
<gene>
    <name evidence="2" type="ORF">PIIN_08797</name>
</gene>
<dbReference type="OrthoDB" id="2354757at2759"/>
<feature type="transmembrane region" description="Helical" evidence="1">
    <location>
        <begin position="7"/>
        <end position="30"/>
    </location>
</feature>
<dbReference type="PANTHER" id="PTHR28013:SF4">
    <property type="entry name" value="MARVEL DOMAIN-CONTAINING PROTEIN"/>
    <property type="match status" value="1"/>
</dbReference>
<dbReference type="InParanoid" id="G4TU35"/>
<dbReference type="AlphaFoldDB" id="G4TU35"/>
<feature type="transmembrane region" description="Helical" evidence="1">
    <location>
        <begin position="166"/>
        <end position="186"/>
    </location>
</feature>
<dbReference type="PANTHER" id="PTHR28013">
    <property type="entry name" value="PROTEIN DCV1-RELATED"/>
    <property type="match status" value="1"/>
</dbReference>
<proteinExistence type="predicted"/>
<keyword evidence="3" id="KW-1185">Reference proteome</keyword>
<dbReference type="eggNOG" id="ENOG502SI5U">
    <property type="taxonomic scope" value="Eukaryota"/>
</dbReference>
<evidence type="ECO:0000313" key="2">
    <source>
        <dbReference type="EMBL" id="CCA74828.1"/>
    </source>
</evidence>